<evidence type="ECO:0000256" key="4">
    <source>
        <dbReference type="ARBA" id="ARBA00022617"/>
    </source>
</evidence>
<comment type="similarity">
    <text evidence="3">Belongs to the cytochrome P450 family.</text>
</comment>
<dbReference type="GO" id="GO:0004497">
    <property type="term" value="F:monooxygenase activity"/>
    <property type="evidence" value="ECO:0007669"/>
    <property type="project" value="UniProtKB-KW"/>
</dbReference>
<keyword evidence="8" id="KW-0503">Monooxygenase</keyword>
<dbReference type="Pfam" id="PF00067">
    <property type="entry name" value="p450"/>
    <property type="match status" value="1"/>
</dbReference>
<reference evidence="10" key="1">
    <citation type="submission" date="2019-07" db="EMBL/GenBank/DDBJ databases">
        <authorList>
            <person name="Dittberner H."/>
        </authorList>
    </citation>
    <scope>NUCLEOTIDE SEQUENCE [LARGE SCALE GENOMIC DNA]</scope>
</reference>
<gene>
    <name evidence="10" type="ORF">ANE_LOCUS26439</name>
</gene>
<keyword evidence="4" id="KW-0349">Heme</keyword>
<dbReference type="Gene3D" id="1.10.630.10">
    <property type="entry name" value="Cytochrome P450"/>
    <property type="match status" value="1"/>
</dbReference>
<evidence type="ECO:0008006" key="12">
    <source>
        <dbReference type="Google" id="ProtNLM"/>
    </source>
</evidence>
<evidence type="ECO:0000256" key="2">
    <source>
        <dbReference type="ARBA" id="ARBA00004370"/>
    </source>
</evidence>
<evidence type="ECO:0000313" key="10">
    <source>
        <dbReference type="EMBL" id="VVB15995.1"/>
    </source>
</evidence>
<keyword evidence="7" id="KW-0408">Iron</keyword>
<accession>A0A565CQK5</accession>
<evidence type="ECO:0000256" key="9">
    <source>
        <dbReference type="ARBA" id="ARBA00023136"/>
    </source>
</evidence>
<dbReference type="SUPFAM" id="SSF48264">
    <property type="entry name" value="Cytochrome P450"/>
    <property type="match status" value="1"/>
</dbReference>
<comment type="cofactor">
    <cofactor evidence="1">
        <name>heme</name>
        <dbReference type="ChEBI" id="CHEBI:30413"/>
    </cofactor>
</comment>
<dbReference type="OrthoDB" id="1112958at2759"/>
<keyword evidence="9" id="KW-0472">Membrane</keyword>
<dbReference type="EMBL" id="CABITT030000008">
    <property type="protein sequence ID" value="VVB15995.1"/>
    <property type="molecule type" value="Genomic_DNA"/>
</dbReference>
<evidence type="ECO:0000256" key="1">
    <source>
        <dbReference type="ARBA" id="ARBA00001971"/>
    </source>
</evidence>
<keyword evidence="6" id="KW-0560">Oxidoreductase</keyword>
<protein>
    <recommendedName>
        <fullName evidence="12">Cytochrome P450</fullName>
    </recommendedName>
</protein>
<dbReference type="Proteomes" id="UP000489600">
    <property type="component" value="Unassembled WGS sequence"/>
</dbReference>
<dbReference type="AlphaFoldDB" id="A0A565CQK5"/>
<comment type="caution">
    <text evidence="10">The sequence shown here is derived from an EMBL/GenBank/DDBJ whole genome shotgun (WGS) entry which is preliminary data.</text>
</comment>
<evidence type="ECO:0000256" key="8">
    <source>
        <dbReference type="ARBA" id="ARBA00023033"/>
    </source>
</evidence>
<dbReference type="GO" id="GO:0016705">
    <property type="term" value="F:oxidoreductase activity, acting on paired donors, with incorporation or reduction of molecular oxygen"/>
    <property type="evidence" value="ECO:0007669"/>
    <property type="project" value="InterPro"/>
</dbReference>
<name>A0A565CQK5_9BRAS</name>
<proteinExistence type="inferred from homology"/>
<dbReference type="GO" id="GO:0016020">
    <property type="term" value="C:membrane"/>
    <property type="evidence" value="ECO:0007669"/>
    <property type="project" value="UniProtKB-SubCell"/>
</dbReference>
<evidence type="ECO:0000256" key="3">
    <source>
        <dbReference type="ARBA" id="ARBA00010617"/>
    </source>
</evidence>
<dbReference type="InterPro" id="IPR001128">
    <property type="entry name" value="Cyt_P450"/>
</dbReference>
<dbReference type="GO" id="GO:0020037">
    <property type="term" value="F:heme binding"/>
    <property type="evidence" value="ECO:0007669"/>
    <property type="project" value="InterPro"/>
</dbReference>
<keyword evidence="11" id="KW-1185">Reference proteome</keyword>
<organism evidence="10 11">
    <name type="scientific">Arabis nemorensis</name>
    <dbReference type="NCBI Taxonomy" id="586526"/>
    <lineage>
        <taxon>Eukaryota</taxon>
        <taxon>Viridiplantae</taxon>
        <taxon>Streptophyta</taxon>
        <taxon>Embryophyta</taxon>
        <taxon>Tracheophyta</taxon>
        <taxon>Spermatophyta</taxon>
        <taxon>Magnoliopsida</taxon>
        <taxon>eudicotyledons</taxon>
        <taxon>Gunneridae</taxon>
        <taxon>Pentapetalae</taxon>
        <taxon>rosids</taxon>
        <taxon>malvids</taxon>
        <taxon>Brassicales</taxon>
        <taxon>Brassicaceae</taxon>
        <taxon>Arabideae</taxon>
        <taxon>Arabis</taxon>
    </lineage>
</organism>
<dbReference type="PANTHER" id="PTHR47943">
    <property type="entry name" value="CYTOCHROME P450 93A3-LIKE"/>
    <property type="match status" value="1"/>
</dbReference>
<dbReference type="InterPro" id="IPR036396">
    <property type="entry name" value="Cyt_P450_sf"/>
</dbReference>
<evidence type="ECO:0000256" key="6">
    <source>
        <dbReference type="ARBA" id="ARBA00023002"/>
    </source>
</evidence>
<evidence type="ECO:0000313" key="11">
    <source>
        <dbReference type="Proteomes" id="UP000489600"/>
    </source>
</evidence>
<dbReference type="PANTHER" id="PTHR47943:SF8">
    <property type="entry name" value="CYTOCHROME P450"/>
    <property type="match status" value="1"/>
</dbReference>
<comment type="subcellular location">
    <subcellularLocation>
        <location evidence="2">Membrane</location>
    </subcellularLocation>
</comment>
<evidence type="ECO:0000256" key="7">
    <source>
        <dbReference type="ARBA" id="ARBA00023004"/>
    </source>
</evidence>
<keyword evidence="5" id="KW-0479">Metal-binding</keyword>
<sequence length="248" mass="27789">MSLCLLQETESLKTWLKFASESSFSSDHWSSSPYSLYSIPQVSQKVSHKSGPLLYLRVFNLPIVLVSSASVAYEIFKTHDLSVSCHGLPPFKESLLFGSSGFISAPYGDYWRFMKKLTVTKLLGPKALEQSRSTRADELQRFYMNLLDKAMKKENVEIGKEAMKLTNNSICKMIMGRRCSEENGEAERVRGLVTTTFALTKKIFLASILHAPLEKLGISLFKKGDNGCFMNHIVCLGISGRPEKTNLV</sequence>
<evidence type="ECO:0000256" key="5">
    <source>
        <dbReference type="ARBA" id="ARBA00022723"/>
    </source>
</evidence>
<dbReference type="GO" id="GO:0005506">
    <property type="term" value="F:iron ion binding"/>
    <property type="evidence" value="ECO:0007669"/>
    <property type="project" value="InterPro"/>
</dbReference>